<name>A0A4D6KN60_9EURY</name>
<feature type="transmembrane region" description="Helical" evidence="1">
    <location>
        <begin position="149"/>
        <end position="165"/>
    </location>
</feature>
<keyword evidence="1" id="KW-0472">Membrane</keyword>
<dbReference type="RefSeq" id="WP_015763406.1">
    <property type="nucleotide sequence ID" value="NZ_CP039375.1"/>
</dbReference>
<dbReference type="GO" id="GO:0016787">
    <property type="term" value="F:hydrolase activity"/>
    <property type="evidence" value="ECO:0007669"/>
    <property type="project" value="UniProtKB-KW"/>
</dbReference>
<organism evidence="2 3">
    <name type="scientific">Halomicrobium mukohataei</name>
    <dbReference type="NCBI Taxonomy" id="57705"/>
    <lineage>
        <taxon>Archaea</taxon>
        <taxon>Methanobacteriati</taxon>
        <taxon>Methanobacteriota</taxon>
        <taxon>Stenosarchaea group</taxon>
        <taxon>Halobacteria</taxon>
        <taxon>Halobacteriales</taxon>
        <taxon>Haloarculaceae</taxon>
        <taxon>Halomicrobium</taxon>
    </lineage>
</organism>
<dbReference type="InterPro" id="IPR007404">
    <property type="entry name" value="YdjM-like"/>
</dbReference>
<feature type="transmembrane region" description="Helical" evidence="1">
    <location>
        <begin position="286"/>
        <end position="308"/>
    </location>
</feature>
<keyword evidence="2" id="KW-0378">Hydrolase</keyword>
<feature type="transmembrane region" description="Helical" evidence="1">
    <location>
        <begin position="231"/>
        <end position="248"/>
    </location>
</feature>
<keyword evidence="1" id="KW-1133">Transmembrane helix</keyword>
<sequence length="309" mass="31763">MFVGHGVAAFALVGAVALSREIDSHRALQLAIVAGLFATLPDIDILYGPLGLLNGVSGVFDATDAFWSTGNVVHRGPTHSLVFAGTAAAAFSLWRRSSAGRVVAATVLVGLSAVATATGGSVAGAVTVLFGIGGLVITQFAARRGLSSGAVLATALVGLVTHPFGDLFTGEPPVFLYPFDVPVVTERVALAADPTLHLLGAFGIELATLWLGLVVYLRLTGRASRPQIDRKAVLGLSYAGAAVALPAPTLEASYQFVFTILAFGVIGATQRQLLSRQLRAVDWPRACATGLGAVTAAALSYLVVYLAVL</sequence>
<dbReference type="Pfam" id="PF04307">
    <property type="entry name" value="YdjM"/>
    <property type="match status" value="1"/>
</dbReference>
<feature type="transmembrane region" description="Helical" evidence="1">
    <location>
        <begin position="254"/>
        <end position="274"/>
    </location>
</feature>
<evidence type="ECO:0000256" key="1">
    <source>
        <dbReference type="SAM" id="Phobius"/>
    </source>
</evidence>
<reference evidence="2 3" key="2">
    <citation type="submission" date="2019-04" db="EMBL/GenBank/DDBJ databases">
        <authorList>
            <person name="Yang S."/>
            <person name="Wei W."/>
        </authorList>
    </citation>
    <scope>NUCLEOTIDE SEQUENCE [LARGE SCALE GENOMIC DNA]</scope>
    <source>
        <strain evidence="3">ZP60</strain>
    </source>
</reference>
<dbReference type="GeneID" id="42180357"/>
<feature type="transmembrane region" description="Helical" evidence="1">
    <location>
        <begin position="196"/>
        <end position="219"/>
    </location>
</feature>
<dbReference type="EMBL" id="CP039375">
    <property type="protein sequence ID" value="QCD66963.1"/>
    <property type="molecule type" value="Genomic_DNA"/>
</dbReference>
<evidence type="ECO:0000313" key="2">
    <source>
        <dbReference type="EMBL" id="QCD66963.1"/>
    </source>
</evidence>
<proteinExistence type="predicted"/>
<evidence type="ECO:0000313" key="3">
    <source>
        <dbReference type="Proteomes" id="UP000297053"/>
    </source>
</evidence>
<reference evidence="2 3" key="1">
    <citation type="submission" date="2019-04" db="EMBL/GenBank/DDBJ databases">
        <title>Complete genome sequence of Arthrobacter sp. ZXY-2 associated with effective atrazine degradation and salt adaptation.</title>
        <authorList>
            <person name="Zhao X."/>
        </authorList>
    </citation>
    <scope>NUCLEOTIDE SEQUENCE [LARGE SCALE GENOMIC DNA]</scope>
    <source>
        <strain evidence="3">ZP60</strain>
    </source>
</reference>
<dbReference type="Proteomes" id="UP000297053">
    <property type="component" value="Chromosome"/>
</dbReference>
<accession>A0A4D6KN60</accession>
<feature type="transmembrane region" description="Helical" evidence="1">
    <location>
        <begin position="123"/>
        <end position="142"/>
    </location>
</feature>
<dbReference type="KEGG" id="halz:E5139_15410"/>
<keyword evidence="1" id="KW-0812">Transmembrane</keyword>
<gene>
    <name evidence="2" type="ORF">E5139_15410</name>
</gene>
<dbReference type="OMA" id="WSHPWGD"/>
<dbReference type="AlphaFoldDB" id="A0A4D6KN60"/>
<protein>
    <submittedName>
        <fullName evidence="2">Hydrolase</fullName>
    </submittedName>
</protein>